<evidence type="ECO:0000256" key="3">
    <source>
        <dbReference type="ARBA" id="ARBA00022827"/>
    </source>
</evidence>
<dbReference type="InterPro" id="IPR006076">
    <property type="entry name" value="FAD-dep_OxRdtase"/>
</dbReference>
<evidence type="ECO:0000259" key="5">
    <source>
        <dbReference type="Pfam" id="PF01266"/>
    </source>
</evidence>
<keyword evidence="7" id="KW-1185">Reference proteome</keyword>
<dbReference type="Gene3D" id="3.50.50.60">
    <property type="entry name" value="FAD/NAD(P)-binding domain"/>
    <property type="match status" value="1"/>
</dbReference>
<dbReference type="KEGG" id="ppsc:EHS13_10085"/>
<dbReference type="Proteomes" id="UP000426246">
    <property type="component" value="Chromosome"/>
</dbReference>
<dbReference type="GO" id="GO:0008115">
    <property type="term" value="F:sarcosine oxidase activity"/>
    <property type="evidence" value="ECO:0007669"/>
    <property type="project" value="TreeGrafter"/>
</dbReference>
<keyword evidence="2" id="KW-0285">Flavoprotein</keyword>
<dbReference type="SUPFAM" id="SSF51905">
    <property type="entry name" value="FAD/NAD(P)-binding domain"/>
    <property type="match status" value="1"/>
</dbReference>
<sequence length="385" mass="42507">MQEYDVIVVGAGAMGMSAGYYLAGKGCRTLLIDADNPPHRNGTHHGETRIIRHAYGEGREYTPMALRAQALWGELEDETNRKLFLQTGFLQTGEPGSQMLTEMMDSAEEHKLPVEILDAAEMSRRWPGVTFPEKMIGCYEADSGIMLCEECIKAFRESAILKGAELKVMTPVTDIRPDREGVTVITSEATYRAKAVIVTAGKFAGGLLSQIGLTPPLDPIRKAVGWFGTETDEYDSTSFPAFLFDLPEGVYYGFPSIDGSGVKVGRHDGEHRPAPAEKALPEFGAYPDDEFDLKQYMQQYMPQAAKVLLKGSSCTYTMTPDEHFIIDRHPDYPHVVIGAGFSGHGFKFASVIGEILSQLATGEQPRFDLKLFSLKRFQKLSTKEG</sequence>
<organism evidence="6 7">
    <name type="scientific">Paenibacillus psychroresistens</name>
    <dbReference type="NCBI Taxonomy" id="1778678"/>
    <lineage>
        <taxon>Bacteria</taxon>
        <taxon>Bacillati</taxon>
        <taxon>Bacillota</taxon>
        <taxon>Bacilli</taxon>
        <taxon>Bacillales</taxon>
        <taxon>Paenibacillaceae</taxon>
        <taxon>Paenibacillus</taxon>
    </lineage>
</organism>
<dbReference type="PANTHER" id="PTHR10961:SF7">
    <property type="entry name" value="FAD DEPENDENT OXIDOREDUCTASE DOMAIN-CONTAINING PROTEIN"/>
    <property type="match status" value="1"/>
</dbReference>
<evidence type="ECO:0000313" key="7">
    <source>
        <dbReference type="Proteomes" id="UP000426246"/>
    </source>
</evidence>
<gene>
    <name evidence="6" type="ORF">EHS13_10085</name>
</gene>
<dbReference type="InterPro" id="IPR036188">
    <property type="entry name" value="FAD/NAD-bd_sf"/>
</dbReference>
<dbReference type="RefSeq" id="WP_155700228.1">
    <property type="nucleotide sequence ID" value="NZ_CP034235.1"/>
</dbReference>
<keyword evidence="3" id="KW-0274">FAD</keyword>
<keyword evidence="4" id="KW-0560">Oxidoreductase</keyword>
<dbReference type="SUPFAM" id="SSF54373">
    <property type="entry name" value="FAD-linked reductases, C-terminal domain"/>
    <property type="match status" value="1"/>
</dbReference>
<dbReference type="PANTHER" id="PTHR10961">
    <property type="entry name" value="PEROXISOMAL SARCOSINE OXIDASE"/>
    <property type="match status" value="1"/>
</dbReference>
<evidence type="ECO:0000256" key="2">
    <source>
        <dbReference type="ARBA" id="ARBA00022630"/>
    </source>
</evidence>
<dbReference type="Gene3D" id="3.30.9.10">
    <property type="entry name" value="D-Amino Acid Oxidase, subunit A, domain 2"/>
    <property type="match status" value="1"/>
</dbReference>
<dbReference type="AlphaFoldDB" id="A0A6B8RFE2"/>
<dbReference type="Pfam" id="PF01266">
    <property type="entry name" value="DAO"/>
    <property type="match status" value="1"/>
</dbReference>
<dbReference type="OrthoDB" id="9794226at2"/>
<protein>
    <submittedName>
        <fullName evidence="6">N-methyl-L-tryptophan oxidase</fullName>
    </submittedName>
</protein>
<dbReference type="InterPro" id="IPR045170">
    <property type="entry name" value="MTOX"/>
</dbReference>
<accession>A0A6B8RFE2</accession>
<dbReference type="GO" id="GO:0050660">
    <property type="term" value="F:flavin adenine dinucleotide binding"/>
    <property type="evidence" value="ECO:0007669"/>
    <property type="project" value="InterPro"/>
</dbReference>
<evidence type="ECO:0000313" key="6">
    <source>
        <dbReference type="EMBL" id="QGQ95211.1"/>
    </source>
</evidence>
<reference evidence="7" key="1">
    <citation type="submission" date="2018-11" db="EMBL/GenBank/DDBJ databases">
        <title>Complete genome sequence of Paenibacillus sp. ML311-T8.</title>
        <authorList>
            <person name="Nam Y.-D."/>
            <person name="Kang J."/>
            <person name="Chung W.-H."/>
            <person name="Park Y.S."/>
        </authorList>
    </citation>
    <scope>NUCLEOTIDE SEQUENCE [LARGE SCALE GENOMIC DNA]</scope>
    <source>
        <strain evidence="7">ML311-T8</strain>
    </source>
</reference>
<evidence type="ECO:0000256" key="1">
    <source>
        <dbReference type="ARBA" id="ARBA00001974"/>
    </source>
</evidence>
<feature type="domain" description="FAD dependent oxidoreductase" evidence="5">
    <location>
        <begin position="5"/>
        <end position="359"/>
    </location>
</feature>
<name>A0A6B8RFE2_9BACL</name>
<proteinExistence type="predicted"/>
<evidence type="ECO:0000256" key="4">
    <source>
        <dbReference type="ARBA" id="ARBA00023002"/>
    </source>
</evidence>
<dbReference type="NCBIfam" id="NF008425">
    <property type="entry name" value="PRK11259.1"/>
    <property type="match status" value="1"/>
</dbReference>
<dbReference type="GO" id="GO:0005829">
    <property type="term" value="C:cytosol"/>
    <property type="evidence" value="ECO:0007669"/>
    <property type="project" value="TreeGrafter"/>
</dbReference>
<dbReference type="EMBL" id="CP034235">
    <property type="protein sequence ID" value="QGQ95211.1"/>
    <property type="molecule type" value="Genomic_DNA"/>
</dbReference>
<comment type="cofactor">
    <cofactor evidence="1">
        <name>FAD</name>
        <dbReference type="ChEBI" id="CHEBI:57692"/>
    </cofactor>
</comment>